<evidence type="ECO:0000256" key="1">
    <source>
        <dbReference type="ARBA" id="ARBA00004502"/>
    </source>
</evidence>
<keyword evidence="12" id="KW-1133">Transmembrane helix</keyword>
<dbReference type="GO" id="GO:0005524">
    <property type="term" value="F:ATP binding"/>
    <property type="evidence" value="ECO:0007669"/>
    <property type="project" value="UniProtKB-KW"/>
</dbReference>
<evidence type="ECO:0000313" key="23">
    <source>
        <dbReference type="Proteomes" id="UP000315783"/>
    </source>
</evidence>
<dbReference type="GO" id="GO:0009898">
    <property type="term" value="C:cytoplasmic side of plasma membrane"/>
    <property type="evidence" value="ECO:0007669"/>
    <property type="project" value="TreeGrafter"/>
</dbReference>
<evidence type="ECO:0000256" key="8">
    <source>
        <dbReference type="ARBA" id="ARBA00022677"/>
    </source>
</evidence>
<evidence type="ECO:0000256" key="2">
    <source>
        <dbReference type="ARBA" id="ARBA00004585"/>
    </source>
</evidence>
<organism evidence="22 23">
    <name type="scientific">Cordyceps javanica</name>
    <dbReference type="NCBI Taxonomy" id="43265"/>
    <lineage>
        <taxon>Eukaryota</taxon>
        <taxon>Fungi</taxon>
        <taxon>Dikarya</taxon>
        <taxon>Ascomycota</taxon>
        <taxon>Pezizomycotina</taxon>
        <taxon>Sordariomycetes</taxon>
        <taxon>Hypocreomycetidae</taxon>
        <taxon>Hypocreales</taxon>
        <taxon>Cordycipitaceae</taxon>
        <taxon>Cordyceps</taxon>
    </lineage>
</organism>
<dbReference type="GO" id="GO:0005324">
    <property type="term" value="F:long-chain fatty acid transmembrane transporter activity"/>
    <property type="evidence" value="ECO:0007669"/>
    <property type="project" value="TreeGrafter"/>
</dbReference>
<feature type="domain" description="AMP-dependent synthetase/ligase" evidence="20">
    <location>
        <begin position="63"/>
        <end position="387"/>
    </location>
</feature>
<comment type="subcellular location">
    <subcellularLocation>
        <location evidence="3">Cell membrane</location>
        <topology evidence="3">Multi-pass membrane protein</topology>
    </subcellularLocation>
    <subcellularLocation>
        <location evidence="1">Lipid droplet</location>
    </subcellularLocation>
    <subcellularLocation>
        <location evidence="2">Peroxisome membrane</location>
        <topology evidence="2">Multi-pass membrane protein</topology>
    </subcellularLocation>
</comment>
<dbReference type="AlphaFoldDB" id="A0A545V3X9"/>
<keyword evidence="6" id="KW-1003">Cell membrane</keyword>
<keyword evidence="5" id="KW-0813">Transport</keyword>
<dbReference type="Gene3D" id="3.30.300.30">
    <property type="match status" value="1"/>
</dbReference>
<dbReference type="Pfam" id="PF00501">
    <property type="entry name" value="AMP-binding"/>
    <property type="match status" value="1"/>
</dbReference>
<keyword evidence="11" id="KW-0067">ATP-binding</keyword>
<evidence type="ECO:0000256" key="18">
    <source>
        <dbReference type="ARBA" id="ARBA00068795"/>
    </source>
</evidence>
<evidence type="ECO:0000256" key="5">
    <source>
        <dbReference type="ARBA" id="ARBA00022448"/>
    </source>
</evidence>
<evidence type="ECO:0000256" key="15">
    <source>
        <dbReference type="ARBA" id="ARBA00023140"/>
    </source>
</evidence>
<comment type="similarity">
    <text evidence="4">Belongs to the ATP-dependent AMP-binding enzyme family.</text>
</comment>
<comment type="function">
    <text evidence="17">Acyl-CoA synthetase required for both the import of long chain fatty acids (LCFAs) (C14-C18) and the activation very long chain fatty acids (VLCFAs) (C20-C26) by esterification of the fatty acids into metabolically active CoA-thioesters for subsequent degradation or incorporation into phospholipids. The transport and fatty acyl-CoA synthetase activities are genetically separable and are thus independent activities. Esterifies VLCFAs in the peroxisome matrix. The VLCFAs are actively transported into peroxisomes by a PXA1-PXA2 heterodimeric transporter in the peroxisomal membrane.</text>
</comment>
<dbReference type="InterPro" id="IPR020845">
    <property type="entry name" value="AMP-binding_CS"/>
</dbReference>
<evidence type="ECO:0000256" key="11">
    <source>
        <dbReference type="ARBA" id="ARBA00022840"/>
    </source>
</evidence>
<evidence type="ECO:0000256" key="14">
    <source>
        <dbReference type="ARBA" id="ARBA00023136"/>
    </source>
</evidence>
<keyword evidence="8" id="KW-0551">Lipid droplet</keyword>
<dbReference type="PANTHER" id="PTHR43107">
    <property type="entry name" value="LONG-CHAIN FATTY ACID TRANSPORT PROTEIN"/>
    <property type="match status" value="1"/>
</dbReference>
<dbReference type="SUPFAM" id="SSF56801">
    <property type="entry name" value="Acetyl-CoA synthetase-like"/>
    <property type="match status" value="1"/>
</dbReference>
<keyword evidence="13" id="KW-0445">Lipid transport</keyword>
<dbReference type="PROSITE" id="PS00455">
    <property type="entry name" value="AMP_BINDING"/>
    <property type="match status" value="1"/>
</dbReference>
<reference evidence="22 23" key="1">
    <citation type="journal article" date="2019" name="Appl. Microbiol. Biotechnol.">
        <title>Genome sequence of Isaria javanica and comparative genome analysis insights into family S53 peptidase evolution in fungal entomopathogens.</title>
        <authorList>
            <person name="Lin R."/>
            <person name="Zhang X."/>
            <person name="Xin B."/>
            <person name="Zou M."/>
            <person name="Gao Y."/>
            <person name="Qin F."/>
            <person name="Hu Q."/>
            <person name="Xie B."/>
            <person name="Cheng X."/>
        </authorList>
    </citation>
    <scope>NUCLEOTIDE SEQUENCE [LARGE SCALE GENOMIC DNA]</scope>
    <source>
        <strain evidence="22 23">IJ1G</strain>
    </source>
</reference>
<protein>
    <recommendedName>
        <fullName evidence="18">Very long-chain fatty acid transport protein</fullName>
    </recommendedName>
    <alternativeName>
        <fullName evidence="19">Very-long-chain acyl-CoA synthetase</fullName>
    </alternativeName>
</protein>
<evidence type="ECO:0000256" key="9">
    <source>
        <dbReference type="ARBA" id="ARBA00022692"/>
    </source>
</evidence>
<dbReference type="Gene3D" id="3.40.50.12780">
    <property type="entry name" value="N-terminal domain of ligase-like"/>
    <property type="match status" value="1"/>
</dbReference>
<keyword evidence="7" id="KW-0436">Ligase</keyword>
<feature type="domain" description="AMP-binding enzyme C-terminal" evidence="21">
    <location>
        <begin position="507"/>
        <end position="579"/>
    </location>
</feature>
<dbReference type="InterPro" id="IPR000873">
    <property type="entry name" value="AMP-dep_synth/lig_dom"/>
</dbReference>
<accession>A0A545V3X9</accession>
<evidence type="ECO:0000256" key="10">
    <source>
        <dbReference type="ARBA" id="ARBA00022741"/>
    </source>
</evidence>
<keyword evidence="9" id="KW-0812">Transmembrane</keyword>
<dbReference type="InterPro" id="IPR045851">
    <property type="entry name" value="AMP-bd_C_sf"/>
</dbReference>
<keyword evidence="10" id="KW-0547">Nucleotide-binding</keyword>
<dbReference type="GO" id="GO:0005811">
    <property type="term" value="C:lipid droplet"/>
    <property type="evidence" value="ECO:0007669"/>
    <property type="project" value="UniProtKB-SubCell"/>
</dbReference>
<dbReference type="Proteomes" id="UP000315783">
    <property type="component" value="Unassembled WGS sequence"/>
</dbReference>
<keyword evidence="23" id="KW-1185">Reference proteome</keyword>
<evidence type="ECO:0000256" key="12">
    <source>
        <dbReference type="ARBA" id="ARBA00022989"/>
    </source>
</evidence>
<sequence length="637" mass="69292">MSSIPLALAVPAAVGAAAYLNARTSFWYDALMLGGILRGVAGITYGAWADRLNLFYALEARAASASHADKTLLLFDGGAYTYRQLYDGVLRHGAYLRARLGVRPGDVVALDFQNSDTFLLLWWGLWSIGAKPAFINFNLTSAPLAHCVASSTAKVCLVDPAVAGHFDDDLVRRETAGIQVVVFDEARQGAARTFEALRQPDSDRSDKAAGSMGILIYTSGTTGLPKPAIVSWAKLIVSSKFSVNFLGRGDDVMYTCMPLYHASASMLGFCATVIGGSTLALGRKFSTKTFWPEVRASNATVIQYVGETLRYLLAAPPQTDPVTGADLDKAHAVRIAFGNGLRPDVWKRFQDRFGVGTIAEFYGATEGTLATWNLSSNDYGVGAIGRAGWLLRTLVGRDTALAEMDWAADAPARDPVTGLCRLAGPHTSGEMLFRLPDGPDDLESRFQGYFNDQQATRAKIMRDVFRKGDAWFRTGDVLQQNGDGLLFFMDRIGDTFRWKSENVSTAEVSQVMGLHPAVREANVYGVELPHHDGRAGCVTVCFDAPRPADDTLRSLAAHLRSTLPSYAVPLFLRVVPDLGADTTGTNKQQKYALRKLGVKPSNDARQGDADLFWLKGDTYVPFGDKDWKKIEAGRLKL</sequence>
<dbReference type="EMBL" id="SPUK01000006">
    <property type="protein sequence ID" value="TQV96419.1"/>
    <property type="molecule type" value="Genomic_DNA"/>
</dbReference>
<dbReference type="Pfam" id="PF13193">
    <property type="entry name" value="AMP-binding_C"/>
    <property type="match status" value="1"/>
</dbReference>
<evidence type="ECO:0000256" key="17">
    <source>
        <dbReference type="ARBA" id="ARBA00060276"/>
    </source>
</evidence>
<dbReference type="GO" id="GO:0044539">
    <property type="term" value="P:long-chain fatty acid import into cell"/>
    <property type="evidence" value="ECO:0007669"/>
    <property type="project" value="TreeGrafter"/>
</dbReference>
<keyword evidence="15" id="KW-0576">Peroxisome</keyword>
<dbReference type="GO" id="GO:0005778">
    <property type="term" value="C:peroxisomal membrane"/>
    <property type="evidence" value="ECO:0007669"/>
    <property type="project" value="UniProtKB-SubCell"/>
</dbReference>
<dbReference type="FunFam" id="3.40.50.12780:FF:000019">
    <property type="entry name" value="Long-chain fatty acid transporter"/>
    <property type="match status" value="1"/>
</dbReference>
<gene>
    <name evidence="22" type="ORF">IF1G_05002</name>
</gene>
<evidence type="ECO:0000259" key="21">
    <source>
        <dbReference type="Pfam" id="PF13193"/>
    </source>
</evidence>
<comment type="caution">
    <text evidence="22">The sequence shown here is derived from an EMBL/GenBank/DDBJ whole genome shotgun (WGS) entry which is preliminary data.</text>
</comment>
<name>A0A545V3X9_9HYPO</name>
<keyword evidence="14" id="KW-0472">Membrane</keyword>
<evidence type="ECO:0000256" key="6">
    <source>
        <dbReference type="ARBA" id="ARBA00022475"/>
    </source>
</evidence>
<evidence type="ECO:0000259" key="20">
    <source>
        <dbReference type="Pfam" id="PF00501"/>
    </source>
</evidence>
<dbReference type="InterPro" id="IPR042099">
    <property type="entry name" value="ANL_N_sf"/>
</dbReference>
<evidence type="ECO:0000256" key="4">
    <source>
        <dbReference type="ARBA" id="ARBA00006432"/>
    </source>
</evidence>
<dbReference type="STRING" id="43265.A0A545V3X9"/>
<dbReference type="GO" id="GO:0004467">
    <property type="term" value="F:long-chain fatty acid-CoA ligase activity"/>
    <property type="evidence" value="ECO:0007669"/>
    <property type="project" value="TreeGrafter"/>
</dbReference>
<evidence type="ECO:0000256" key="7">
    <source>
        <dbReference type="ARBA" id="ARBA00022598"/>
    </source>
</evidence>
<evidence type="ECO:0000256" key="3">
    <source>
        <dbReference type="ARBA" id="ARBA00004651"/>
    </source>
</evidence>
<dbReference type="OrthoDB" id="10253869at2759"/>
<evidence type="ECO:0000313" key="22">
    <source>
        <dbReference type="EMBL" id="TQV96419.1"/>
    </source>
</evidence>
<evidence type="ECO:0000256" key="19">
    <source>
        <dbReference type="ARBA" id="ARBA00078285"/>
    </source>
</evidence>
<proteinExistence type="inferred from homology"/>
<evidence type="ECO:0000256" key="13">
    <source>
        <dbReference type="ARBA" id="ARBA00023055"/>
    </source>
</evidence>
<comment type="catalytic activity">
    <reaction evidence="16">
        <text>a very long-chain fatty acid + ATP + CoA = a very long-chain fatty acyl-CoA + AMP + diphosphate</text>
        <dbReference type="Rhea" id="RHEA:54536"/>
        <dbReference type="ChEBI" id="CHEBI:30616"/>
        <dbReference type="ChEBI" id="CHEBI:33019"/>
        <dbReference type="ChEBI" id="CHEBI:57287"/>
        <dbReference type="ChEBI" id="CHEBI:58950"/>
        <dbReference type="ChEBI" id="CHEBI:138261"/>
        <dbReference type="ChEBI" id="CHEBI:456215"/>
    </reaction>
</comment>
<dbReference type="InterPro" id="IPR025110">
    <property type="entry name" value="AMP-bd_C"/>
</dbReference>
<evidence type="ECO:0000256" key="16">
    <source>
        <dbReference type="ARBA" id="ARBA00051585"/>
    </source>
</evidence>
<dbReference type="PANTHER" id="PTHR43107:SF15">
    <property type="entry name" value="FATTY ACID TRANSPORT PROTEIN 3, ISOFORM A"/>
    <property type="match status" value="1"/>
</dbReference>